<evidence type="ECO:0000256" key="1">
    <source>
        <dbReference type="SAM" id="Phobius"/>
    </source>
</evidence>
<keyword evidence="1" id="KW-0472">Membrane</keyword>
<dbReference type="STRING" id="1249483.LEP1GSC202_3723"/>
<evidence type="ECO:0000313" key="2">
    <source>
        <dbReference type="EMBL" id="EOQ90621.1"/>
    </source>
</evidence>
<gene>
    <name evidence="2" type="ORF">LEP1GSC202_3723</name>
</gene>
<dbReference type="OrthoDB" id="329626at2"/>
<dbReference type="EMBL" id="AOGX02000008">
    <property type="protein sequence ID" value="EOQ90621.1"/>
    <property type="molecule type" value="Genomic_DNA"/>
</dbReference>
<feature type="transmembrane region" description="Helical" evidence="1">
    <location>
        <begin position="20"/>
        <end position="39"/>
    </location>
</feature>
<protein>
    <submittedName>
        <fullName evidence="2">Uncharacterized protein</fullName>
    </submittedName>
</protein>
<proteinExistence type="predicted"/>
<comment type="caution">
    <text evidence="2">The sequence shown here is derived from an EMBL/GenBank/DDBJ whole genome shotgun (WGS) entry which is preliminary data.</text>
</comment>
<name>A0A5E8HGK4_9LEPT</name>
<dbReference type="AlphaFoldDB" id="A0A5E8HGK4"/>
<reference evidence="2 3" key="1">
    <citation type="submission" date="2013-04" db="EMBL/GenBank/DDBJ databases">
        <authorList>
            <person name="Harkins D.M."/>
            <person name="Durkin A.S."/>
            <person name="Brinkac L.M."/>
            <person name="Haft D.H."/>
            <person name="Selengut J.D."/>
            <person name="Sanka R."/>
            <person name="DePew J."/>
            <person name="Purushe J."/>
            <person name="Hartskeerl R.A."/>
            <person name="Ahmed A."/>
            <person name="van der Linden H."/>
            <person name="Goris M.G.A."/>
            <person name="Vinetz J.M."/>
            <person name="Sutton G.G."/>
            <person name="Nierman W.C."/>
            <person name="Fouts D.E."/>
        </authorList>
    </citation>
    <scope>NUCLEOTIDE SEQUENCE [LARGE SCALE GENOMIC DNA]</scope>
    <source>
        <strain evidence="2 3">Sao Paulo</strain>
    </source>
</reference>
<organism evidence="2 3">
    <name type="scientific">Leptospira yanagawae serovar Saopaulo str. Sao Paulo = ATCC 700523</name>
    <dbReference type="NCBI Taxonomy" id="1249483"/>
    <lineage>
        <taxon>Bacteria</taxon>
        <taxon>Pseudomonadati</taxon>
        <taxon>Spirochaetota</taxon>
        <taxon>Spirochaetia</taxon>
        <taxon>Leptospirales</taxon>
        <taxon>Leptospiraceae</taxon>
        <taxon>Leptospira</taxon>
    </lineage>
</organism>
<keyword evidence="1" id="KW-0812">Transmembrane</keyword>
<sequence>MWDDVSQFPRFLNGVGMRWFPLVLGLSIFTCTSPYYLTLVSPGITSETRLTKQTDVRMEEASFYGLWAYSHTAFYIDKSELPKVLEDPNNTVFQPQEMFHSKNNHDSHLHILFEYCYDKTKQINIESDLSQYQFQLNGRDSVDTLVFLYPYSYSKKGKLFRKRFPFYERLTYPNEKILITTGFDQLFCVRTLLSFDQTIENQGLNRFTVTTPRNQHLFYVYEMREKFVKFKEEEIN</sequence>
<accession>A0A5E8HGK4</accession>
<dbReference type="Proteomes" id="UP000013996">
    <property type="component" value="Unassembled WGS sequence"/>
</dbReference>
<evidence type="ECO:0000313" key="3">
    <source>
        <dbReference type="Proteomes" id="UP000013996"/>
    </source>
</evidence>
<keyword evidence="1" id="KW-1133">Transmembrane helix</keyword>